<evidence type="ECO:0000313" key="3">
    <source>
        <dbReference type="Proteomes" id="UP000830671"/>
    </source>
</evidence>
<dbReference type="AlphaFoldDB" id="A0A9Q8WCC3"/>
<evidence type="ECO:0000256" key="1">
    <source>
        <dbReference type="SAM" id="MobiDB-lite"/>
    </source>
</evidence>
<feature type="compositionally biased region" description="Polar residues" evidence="1">
    <location>
        <begin position="979"/>
        <end position="1000"/>
    </location>
</feature>
<dbReference type="GeneID" id="73337466"/>
<evidence type="ECO:0000313" key="2">
    <source>
        <dbReference type="EMBL" id="UQC77961.1"/>
    </source>
</evidence>
<feature type="region of interest" description="Disordered" evidence="1">
    <location>
        <begin position="976"/>
        <end position="1000"/>
    </location>
</feature>
<sequence>MKNRVETKLTSVSDSCPRCGNWDDRSEIQLMNDRVKKNSKEKKFLAKRWIGSFRRLRSRLGPKGNIARRWGWRGGQQGLSAYATGLGRNQIKVSFDRRVLQRRRESSSEGPFSPFTRPPSPSRPRPLALALTFQVQTKVYCQISDEAILVSICEVKHPRSLPSPNLYGYPYPSEEGPDPSFFGGMTVRGFHSWKGPLISIIFPSITCLSLSQSGGITLLVGQLTQAAKALFITKFTMVERFCNIQNRKKVKETVEYHIRDIKVASPYQHLALIMISSQDSFALCPVTVVPPTRRVLGLITCMPFPNFRFYLGRTQTTEGHAPRQFQVISSGCPHSPARLGYDTEELQCHSATVVADVVIHGDAGGQTLSCPAHSTSIGIGASRSNVQSTNLPASESLYKSSFACQRVESNSPSRHILGKVKSLSSFHGWKLEKRVLSENVIIRCLGRLIGSQTAEQPRFLTEMARPSSWAPSSKMRGVPFAGHRGVPMPNSHLAGPPALKWISGVQTQPNSGACRDGTGCTYSKTHIYAILANTVNAISGPLSLSHSSYQKAQYDPGLPNKEPEHKRRARLDKGHPKHPYPARAHTPAVSLADNGTFYSSYSCKQHGTCGRIQHHSKRGERSRSPRKPSQPVTSFSFGGIASGVLSPMNEKLLLRTAVRSSHDNSQVSSLQHRFGPPLHRQADRHLFSHQSPIACVNAQSSAGTGYGLNGNAHRSVGLDDMGSMGYPGAQNVPLSVSMPPSMSYKRTPALHQVLLGHQRRENRRSRLPYCLLLTLLATRNKQTTLRYASVHEIGTEASFLPLIDCMAWRGASMGARRVIDLEFSLTRPFCLLPWPSDKLHSVQTPATRQPALDVRQDSRKGGGAVAAACKPSLPYRPKANEDKPPPVPECCPISEFPIYKLPSPVEEKSALPPSCKWTLFGLYDPRWGQRERANGREDYVRGGQSPSPVILLSLGFIFLSLTFPLPMLGQPRLAAKPSGQVSSHHAVTPMKKNSQNNTTNPRFFLPLRPNAYAQSDCKDSISRCPFAPLPSAAASDLHVWYYASALPAPQWLSSPYMIRSRPEPFDRRPFNFKHSTRPSRIAIVVIIEGARGKGSTELLQTSSSSRSFACLQLGLPIPDS</sequence>
<dbReference type="Proteomes" id="UP000830671">
    <property type="component" value="Chromosome 2"/>
</dbReference>
<accession>A0A9Q8WCC3</accession>
<dbReference type="EMBL" id="CP019474">
    <property type="protein sequence ID" value="UQC77961.1"/>
    <property type="molecule type" value="Genomic_DNA"/>
</dbReference>
<feature type="region of interest" description="Disordered" evidence="1">
    <location>
        <begin position="609"/>
        <end position="635"/>
    </location>
</feature>
<reference evidence="2" key="1">
    <citation type="journal article" date="2021" name="Mol. Plant Microbe Interact.">
        <title>Complete Genome Sequence of the Plant-Pathogenic Fungus Colletotrichum lupini.</title>
        <authorList>
            <person name="Baroncelli R."/>
            <person name="Pensec F."/>
            <person name="Da Lio D."/>
            <person name="Boufleur T."/>
            <person name="Vicente I."/>
            <person name="Sarrocco S."/>
            <person name="Picot A."/>
            <person name="Baraldi E."/>
            <person name="Sukno S."/>
            <person name="Thon M."/>
            <person name="Le Floch G."/>
        </authorList>
    </citation>
    <scope>NUCLEOTIDE SEQUENCE</scope>
    <source>
        <strain evidence="2">IMI 504893</strain>
    </source>
</reference>
<dbReference type="KEGG" id="clup:CLUP02_03434"/>
<proteinExistence type="predicted"/>
<keyword evidence="3" id="KW-1185">Reference proteome</keyword>
<feature type="region of interest" description="Disordered" evidence="1">
    <location>
        <begin position="550"/>
        <end position="586"/>
    </location>
</feature>
<feature type="compositionally biased region" description="Basic residues" evidence="1">
    <location>
        <begin position="612"/>
        <end position="626"/>
    </location>
</feature>
<feature type="compositionally biased region" description="Basic residues" evidence="1">
    <location>
        <begin position="566"/>
        <end position="580"/>
    </location>
</feature>
<dbReference type="RefSeq" id="XP_049139599.1">
    <property type="nucleotide sequence ID" value="XM_049282456.1"/>
</dbReference>
<feature type="region of interest" description="Disordered" evidence="1">
    <location>
        <begin position="100"/>
        <end position="123"/>
    </location>
</feature>
<gene>
    <name evidence="2" type="ORF">CLUP02_03434</name>
</gene>
<organism evidence="2 3">
    <name type="scientific">Colletotrichum lupini</name>
    <dbReference type="NCBI Taxonomy" id="145971"/>
    <lineage>
        <taxon>Eukaryota</taxon>
        <taxon>Fungi</taxon>
        <taxon>Dikarya</taxon>
        <taxon>Ascomycota</taxon>
        <taxon>Pezizomycotina</taxon>
        <taxon>Sordariomycetes</taxon>
        <taxon>Hypocreomycetidae</taxon>
        <taxon>Glomerellales</taxon>
        <taxon>Glomerellaceae</taxon>
        <taxon>Colletotrichum</taxon>
        <taxon>Colletotrichum acutatum species complex</taxon>
    </lineage>
</organism>
<protein>
    <submittedName>
        <fullName evidence="2">Uncharacterized protein</fullName>
    </submittedName>
</protein>
<name>A0A9Q8WCC3_9PEZI</name>